<dbReference type="AlphaFoldDB" id="A0AAD2Z5J1"/>
<dbReference type="Proteomes" id="UP001182355">
    <property type="component" value="Unassembled WGS sequence"/>
</dbReference>
<proteinExistence type="predicted"/>
<organism evidence="1 2">
    <name type="scientific">Yersinia enterocolitica</name>
    <dbReference type="NCBI Taxonomy" id="630"/>
    <lineage>
        <taxon>Bacteria</taxon>
        <taxon>Pseudomonadati</taxon>
        <taxon>Pseudomonadota</taxon>
        <taxon>Gammaproteobacteria</taxon>
        <taxon>Enterobacterales</taxon>
        <taxon>Yersiniaceae</taxon>
        <taxon>Yersinia</taxon>
    </lineage>
</organism>
<evidence type="ECO:0000313" key="1">
    <source>
        <dbReference type="EMBL" id="ELI8103056.1"/>
    </source>
</evidence>
<dbReference type="EMBL" id="ABNAVX010000015">
    <property type="protein sequence ID" value="ELI8103056.1"/>
    <property type="molecule type" value="Genomic_DNA"/>
</dbReference>
<name>A0AAD2Z5J1_YEREN</name>
<sequence length="69" mass="7865">MHHISDDLSVVSRIIHQISALEYVSSLDINEFKEIITELRNEKLLEASEIICSAIRLSKDDVISTQPRT</sequence>
<protein>
    <submittedName>
        <fullName evidence="1">Uncharacterized protein</fullName>
    </submittedName>
</protein>
<reference evidence="1" key="1">
    <citation type="submission" date="2023-02" db="EMBL/GenBank/DDBJ databases">
        <authorList>
            <person name="Ashton P.M."/>
            <person name="Dallman T."/>
            <person name="Nair S."/>
            <person name="De Pinna E."/>
            <person name="Peters T."/>
            <person name="Grant K."/>
        </authorList>
    </citation>
    <scope>NUCLEOTIDE SEQUENCE</scope>
    <source>
        <strain evidence="1">01103883</strain>
    </source>
</reference>
<dbReference type="RefSeq" id="WP_050322228.1">
    <property type="nucleotide sequence ID" value="NZ_CTRB01000016.1"/>
</dbReference>
<gene>
    <name evidence="1" type="ORF">RSF11_002778</name>
</gene>
<evidence type="ECO:0000313" key="2">
    <source>
        <dbReference type="Proteomes" id="UP001182355"/>
    </source>
</evidence>
<comment type="caution">
    <text evidence="1">The sequence shown here is derived from an EMBL/GenBank/DDBJ whole genome shotgun (WGS) entry which is preliminary data.</text>
</comment>
<accession>A0AAD2Z5J1</accession>